<dbReference type="InterPro" id="IPR041664">
    <property type="entry name" value="AAA_16"/>
</dbReference>
<dbReference type="PATRIC" id="fig|1173027.3.peg.1905"/>
<dbReference type="GO" id="GO:0005524">
    <property type="term" value="F:ATP binding"/>
    <property type="evidence" value="ECO:0007669"/>
    <property type="project" value="InterPro"/>
</dbReference>
<dbReference type="STRING" id="1173027.Mic7113_1725"/>
<proteinExistence type="predicted"/>
<keyword evidence="4" id="KW-1185">Reference proteome</keyword>
<name>K9WBK0_9CYAN</name>
<dbReference type="PANTHER" id="PTHR43642:SF1">
    <property type="entry name" value="HYBRID SIGNAL TRANSDUCTION HISTIDINE KINASE G"/>
    <property type="match status" value="1"/>
</dbReference>
<dbReference type="RefSeq" id="WP_015181740.1">
    <property type="nucleotide sequence ID" value="NC_019738.1"/>
</dbReference>
<evidence type="ECO:0000256" key="1">
    <source>
        <dbReference type="SAM" id="MobiDB-lite"/>
    </source>
</evidence>
<dbReference type="GO" id="GO:0004672">
    <property type="term" value="F:protein kinase activity"/>
    <property type="evidence" value="ECO:0007669"/>
    <property type="project" value="InterPro"/>
</dbReference>
<dbReference type="Pfam" id="PF00069">
    <property type="entry name" value="Pkinase"/>
    <property type="match status" value="1"/>
</dbReference>
<dbReference type="Gene3D" id="3.40.50.300">
    <property type="entry name" value="P-loop containing nucleotide triphosphate hydrolases"/>
    <property type="match status" value="1"/>
</dbReference>
<dbReference type="Gene3D" id="1.10.510.10">
    <property type="entry name" value="Transferase(Phosphotransferase) domain 1"/>
    <property type="match status" value="1"/>
</dbReference>
<sequence length="639" mass="71927">MITLPGITIHSKIYESLASLVYRGIREQDDCAVIAKVLKQDYPSPQELTRYRQEYEITRFLNIEGVVKAYSQQDYQRTLVILLEDFGGESLECWMRQQLDFSPMPLSVFLKMAIAITDTLGKIHAAHVIHKDINPGNIVFNPRTGVVKIIDFGIATRFSRTNPTFKSLHLLEGTPAYLSPEQTGRMNRMLDYRTDFYSLGATFYELLTGQLPFPTRDLLELVHCHIATPPIPPHEVRGMGDGVWGVGRDGSSSTRHTIPKAVSDIVMKLMAKNAEDRYQSAWGIKADLECCAQQLAETGQINAISLGLQDVSEQFRIPQKLYGREAEIAALWVAFDRVTGNRESEVENREKHPTPYTPHPTPYTPHPTPHTLHPTPSCSEMMLVSGYAGVGKTALVQELSKPITAKHGYFISGKFDQFRRNIPYSAIVDALQNLVQQLLGEPNEQVEVWRSRLLTALGSNGQIIIDVIPEVEFIIGKQPPVPEVGATEAQNRFNLTFQRFVRAFCAKEHPLVIFLDDLQWIDSATLKLIELVLLDEQIQYLFLIGAYRNNELTPTHPVVLTLLELRNQGAVFQEIILTPLNPPLVRGEVKGGGSGTWLRLKLKISPIMWWSCCCVSCKNYRKQHSKFSPSLLVLGLSLI</sequence>
<feature type="region of interest" description="Disordered" evidence="1">
    <location>
        <begin position="342"/>
        <end position="365"/>
    </location>
</feature>
<evidence type="ECO:0000259" key="2">
    <source>
        <dbReference type="PROSITE" id="PS50011"/>
    </source>
</evidence>
<keyword evidence="3" id="KW-0808">Transferase</keyword>
<dbReference type="SMART" id="SM00220">
    <property type="entry name" value="S_TKc"/>
    <property type="match status" value="1"/>
</dbReference>
<dbReference type="InterPro" id="IPR000719">
    <property type="entry name" value="Prot_kinase_dom"/>
</dbReference>
<dbReference type="PANTHER" id="PTHR43642">
    <property type="entry name" value="HYBRID SIGNAL TRANSDUCTION HISTIDINE KINASE G"/>
    <property type="match status" value="1"/>
</dbReference>
<dbReference type="Proteomes" id="UP000010471">
    <property type="component" value="Chromosome"/>
</dbReference>
<dbReference type="PROSITE" id="PS50011">
    <property type="entry name" value="PROTEIN_KINASE_DOM"/>
    <property type="match status" value="1"/>
</dbReference>
<feature type="compositionally biased region" description="Basic and acidic residues" evidence="1">
    <location>
        <begin position="342"/>
        <end position="353"/>
    </location>
</feature>
<protein>
    <submittedName>
        <fullName evidence="3">Protein kinase family protein</fullName>
    </submittedName>
</protein>
<dbReference type="InterPro" id="IPR053159">
    <property type="entry name" value="Hybrid_Histidine_Kinase"/>
</dbReference>
<dbReference type="SUPFAM" id="SSF52540">
    <property type="entry name" value="P-loop containing nucleoside triphosphate hydrolases"/>
    <property type="match status" value="1"/>
</dbReference>
<keyword evidence="3" id="KW-0418">Kinase</keyword>
<feature type="compositionally biased region" description="Pro residues" evidence="1">
    <location>
        <begin position="355"/>
        <end position="365"/>
    </location>
</feature>
<evidence type="ECO:0000313" key="4">
    <source>
        <dbReference type="Proteomes" id="UP000010471"/>
    </source>
</evidence>
<dbReference type="AlphaFoldDB" id="K9WBK0"/>
<evidence type="ECO:0000313" key="3">
    <source>
        <dbReference type="EMBL" id="AFZ17588.1"/>
    </source>
</evidence>
<feature type="domain" description="Protein kinase" evidence="2">
    <location>
        <begin position="7"/>
        <end position="296"/>
    </location>
</feature>
<organism evidence="3 4">
    <name type="scientific">Allocoleopsis franciscana PCC 7113</name>
    <dbReference type="NCBI Taxonomy" id="1173027"/>
    <lineage>
        <taxon>Bacteria</taxon>
        <taxon>Bacillati</taxon>
        <taxon>Cyanobacteriota</taxon>
        <taxon>Cyanophyceae</taxon>
        <taxon>Coleofasciculales</taxon>
        <taxon>Coleofasciculaceae</taxon>
        <taxon>Allocoleopsis</taxon>
        <taxon>Allocoleopsis franciscana</taxon>
    </lineage>
</organism>
<dbReference type="HOGENOM" id="CLU_028524_0_0_3"/>
<dbReference type="CDD" id="cd14014">
    <property type="entry name" value="STKc_PknB_like"/>
    <property type="match status" value="1"/>
</dbReference>
<dbReference type="InterPro" id="IPR027417">
    <property type="entry name" value="P-loop_NTPase"/>
</dbReference>
<dbReference type="eggNOG" id="COG3899">
    <property type="taxonomic scope" value="Bacteria"/>
</dbReference>
<gene>
    <name evidence="3" type="ORF">Mic7113_1725</name>
</gene>
<reference evidence="3 4" key="1">
    <citation type="submission" date="2012-06" db="EMBL/GenBank/DDBJ databases">
        <title>Finished chromosome of genome of Microcoleus sp. PCC 7113.</title>
        <authorList>
            <consortium name="US DOE Joint Genome Institute"/>
            <person name="Gugger M."/>
            <person name="Coursin T."/>
            <person name="Rippka R."/>
            <person name="Tandeau De Marsac N."/>
            <person name="Huntemann M."/>
            <person name="Wei C.-L."/>
            <person name="Han J."/>
            <person name="Detter J.C."/>
            <person name="Han C."/>
            <person name="Tapia R."/>
            <person name="Chen A."/>
            <person name="Kyrpides N."/>
            <person name="Mavromatis K."/>
            <person name="Markowitz V."/>
            <person name="Szeto E."/>
            <person name="Ivanova N."/>
            <person name="Pagani I."/>
            <person name="Pati A."/>
            <person name="Goodwin L."/>
            <person name="Nordberg H.P."/>
            <person name="Cantor M.N."/>
            <person name="Hua S.X."/>
            <person name="Woyke T."/>
            <person name="Kerfeld C.A."/>
        </authorList>
    </citation>
    <scope>NUCLEOTIDE SEQUENCE [LARGE SCALE GENOMIC DNA]</scope>
    <source>
        <strain evidence="3 4">PCC 7113</strain>
    </source>
</reference>
<dbReference type="KEGG" id="mic:Mic7113_1725"/>
<dbReference type="Pfam" id="PF13191">
    <property type="entry name" value="AAA_16"/>
    <property type="match status" value="1"/>
</dbReference>
<dbReference type="eggNOG" id="COG0515">
    <property type="taxonomic scope" value="Bacteria"/>
</dbReference>
<dbReference type="EMBL" id="CP003630">
    <property type="protein sequence ID" value="AFZ17588.1"/>
    <property type="molecule type" value="Genomic_DNA"/>
</dbReference>
<accession>K9WBK0</accession>
<dbReference type="InterPro" id="IPR011009">
    <property type="entry name" value="Kinase-like_dom_sf"/>
</dbReference>
<dbReference type="SUPFAM" id="SSF56112">
    <property type="entry name" value="Protein kinase-like (PK-like)"/>
    <property type="match status" value="1"/>
</dbReference>